<evidence type="ECO:0000313" key="2">
    <source>
        <dbReference type="EMBL" id="RST62301.1"/>
    </source>
</evidence>
<dbReference type="CDD" id="cd01127">
    <property type="entry name" value="TrwB_TraG_TraD_VirD4"/>
    <property type="match status" value="1"/>
</dbReference>
<reference evidence="3" key="1">
    <citation type="submission" date="2018-11" db="EMBL/GenBank/DDBJ databases">
        <title>Phylogenetic, genomic, and biogeographic characterization of a novel and ubiquitous marine invertebrate-associated Rickettsiales parasite, Candidatus Marinoinvertebrata rohwerii, gen. nov., sp. nov.</title>
        <authorList>
            <person name="Klinges J.G."/>
            <person name="Rosales S.M."/>
            <person name="Mcminds R."/>
            <person name="Shaver E.C."/>
            <person name="Shantz A."/>
            <person name="Peters E.C."/>
            <person name="Burkepile D.E."/>
            <person name="Silliman B.R."/>
            <person name="Vega Thurber R.L."/>
        </authorList>
    </citation>
    <scope>NUCLEOTIDE SEQUENCE [LARGE SCALE GENOMIC DNA]</scope>
    <source>
        <strain evidence="3">a_cerv_44</strain>
    </source>
</reference>
<evidence type="ECO:0000313" key="3">
    <source>
        <dbReference type="Proteomes" id="UP000279470"/>
    </source>
</evidence>
<dbReference type="AlphaFoldDB" id="A0A3R9ZII5"/>
<comment type="caution">
    <text evidence="2">The sequence shown here is derived from an EMBL/GenBank/DDBJ whole genome shotgun (WGS) entry which is preliminary data.</text>
</comment>
<dbReference type="Gene3D" id="3.40.50.300">
    <property type="entry name" value="P-loop containing nucleotide triphosphate hydrolases"/>
    <property type="match status" value="1"/>
</dbReference>
<dbReference type="InterPro" id="IPR027417">
    <property type="entry name" value="P-loop_NTPase"/>
</dbReference>
<dbReference type="EMBL" id="RXFM01000112">
    <property type="protein sequence ID" value="RST62301.1"/>
    <property type="molecule type" value="Genomic_DNA"/>
</dbReference>
<gene>
    <name evidence="2" type="ORF">EIC27_06380</name>
</gene>
<feature type="domain" description="Type IV secretion system coupling protein TraD DNA-binding" evidence="1">
    <location>
        <begin position="8"/>
        <end position="86"/>
    </location>
</feature>
<accession>A0A3R9ZII5</accession>
<organism evidence="2 3">
    <name type="scientific">Candidatus Aquarickettsia rohweri</name>
    <dbReference type="NCBI Taxonomy" id="2602574"/>
    <lineage>
        <taxon>Bacteria</taxon>
        <taxon>Pseudomonadati</taxon>
        <taxon>Pseudomonadota</taxon>
        <taxon>Alphaproteobacteria</taxon>
        <taxon>Rickettsiales</taxon>
        <taxon>Candidatus Midichloriaceae</taxon>
        <taxon>Candidatus Aquarickettsia</taxon>
    </lineage>
</organism>
<evidence type="ECO:0000259" key="1">
    <source>
        <dbReference type="Pfam" id="PF10412"/>
    </source>
</evidence>
<sequence>MHGIKKGQNGFLFLASKAEAKRDLNPLITAQMDIAINAMRSLSEGSNKPKIWFIIDELGYFDNPIPNLIDGLTTARSYGGCFVLGM</sequence>
<dbReference type="Proteomes" id="UP000279470">
    <property type="component" value="Unassembled WGS sequence"/>
</dbReference>
<name>A0A3R9ZII5_9RICK</name>
<dbReference type="Pfam" id="PF10412">
    <property type="entry name" value="TrwB_AAD_bind"/>
    <property type="match status" value="1"/>
</dbReference>
<dbReference type="OrthoDB" id="102453at2"/>
<proteinExistence type="predicted"/>
<protein>
    <recommendedName>
        <fullName evidence="1">Type IV secretion system coupling protein TraD DNA-binding domain-containing protein</fullName>
    </recommendedName>
</protein>
<keyword evidence="3" id="KW-1185">Reference proteome</keyword>
<dbReference type="InterPro" id="IPR019476">
    <property type="entry name" value="T4SS_TraD_DNA-bd"/>
</dbReference>